<dbReference type="Proteomes" id="UP001604336">
    <property type="component" value="Unassembled WGS sequence"/>
</dbReference>
<gene>
    <name evidence="3" type="ORF">Adt_19443</name>
</gene>
<feature type="compositionally biased region" description="Polar residues" evidence="1">
    <location>
        <begin position="96"/>
        <end position="123"/>
    </location>
</feature>
<dbReference type="PANTHER" id="PTHR33179:SF58">
    <property type="entry name" value="OS08G0409500 PROTEIN"/>
    <property type="match status" value="1"/>
</dbReference>
<evidence type="ECO:0000256" key="1">
    <source>
        <dbReference type="SAM" id="MobiDB-lite"/>
    </source>
</evidence>
<reference evidence="4" key="1">
    <citation type="submission" date="2024-07" db="EMBL/GenBank/DDBJ databases">
        <title>Two chromosome-level genome assemblies of Korean endemic species Abeliophyllum distichum and Forsythia ovata (Oleaceae).</title>
        <authorList>
            <person name="Jang H."/>
        </authorList>
    </citation>
    <scope>NUCLEOTIDE SEQUENCE [LARGE SCALE GENOMIC DNA]</scope>
</reference>
<sequence length="291" mass="31493">MDSGNSGSVQSSSGGEDEYDSRGDSISSFLNPAGHFGSISSPQPSFLLSQQHTFFDPRSQNLDAFIQQSSANPNANTQYNNDLVWTRNLRSDQSNYANFGNLTAGSSSRTQEQSDAQPNSTIKNPKKRPRASRRAPTTVLTTDTANFRQMVQDFTGIPAAPFSGPPYSRRLDLLSTVRSSHLDTLGSLYPLRPSAQKIVPPQPLLHSPSLKNQFGQVFGTLRMSHDQQVEANLGGFSNSAGAQERTEGHMQDNMGGPFGGNISSEFHSAKELENVSSAADGTMNSWICPSD</sequence>
<protein>
    <submittedName>
        <fullName evidence="3">Vq motif-containing protein</fullName>
    </submittedName>
</protein>
<feature type="compositionally biased region" description="Low complexity" evidence="1">
    <location>
        <begin position="1"/>
        <end position="14"/>
    </location>
</feature>
<feature type="compositionally biased region" description="Basic residues" evidence="1">
    <location>
        <begin position="124"/>
        <end position="133"/>
    </location>
</feature>
<name>A0ABD1SSZ7_9LAMI</name>
<evidence type="ECO:0000313" key="3">
    <source>
        <dbReference type="EMBL" id="KAL2503822.1"/>
    </source>
</evidence>
<dbReference type="PANTHER" id="PTHR33179">
    <property type="entry name" value="VQ MOTIF-CONTAINING PROTEIN"/>
    <property type="match status" value="1"/>
</dbReference>
<evidence type="ECO:0000313" key="4">
    <source>
        <dbReference type="Proteomes" id="UP001604336"/>
    </source>
</evidence>
<dbReference type="InterPro" id="IPR039609">
    <property type="entry name" value="VQ_15/22"/>
</dbReference>
<accession>A0ABD1SSZ7</accession>
<evidence type="ECO:0000259" key="2">
    <source>
        <dbReference type="Pfam" id="PF05678"/>
    </source>
</evidence>
<feature type="region of interest" description="Disordered" evidence="1">
    <location>
        <begin position="96"/>
        <end position="137"/>
    </location>
</feature>
<feature type="domain" description="VQ" evidence="2">
    <location>
        <begin position="134"/>
        <end position="161"/>
    </location>
</feature>
<dbReference type="AlphaFoldDB" id="A0ABD1SSZ7"/>
<feature type="region of interest" description="Disordered" evidence="1">
    <location>
        <begin position="1"/>
        <end position="35"/>
    </location>
</feature>
<comment type="caution">
    <text evidence="3">The sequence shown here is derived from an EMBL/GenBank/DDBJ whole genome shotgun (WGS) entry which is preliminary data.</text>
</comment>
<keyword evidence="4" id="KW-1185">Reference proteome</keyword>
<dbReference type="InterPro" id="IPR008889">
    <property type="entry name" value="VQ"/>
</dbReference>
<dbReference type="Pfam" id="PF05678">
    <property type="entry name" value="VQ"/>
    <property type="match status" value="1"/>
</dbReference>
<proteinExistence type="predicted"/>
<dbReference type="EMBL" id="JBFOLK010000006">
    <property type="protein sequence ID" value="KAL2503822.1"/>
    <property type="molecule type" value="Genomic_DNA"/>
</dbReference>
<organism evidence="3 4">
    <name type="scientific">Abeliophyllum distichum</name>
    <dbReference type="NCBI Taxonomy" id="126358"/>
    <lineage>
        <taxon>Eukaryota</taxon>
        <taxon>Viridiplantae</taxon>
        <taxon>Streptophyta</taxon>
        <taxon>Embryophyta</taxon>
        <taxon>Tracheophyta</taxon>
        <taxon>Spermatophyta</taxon>
        <taxon>Magnoliopsida</taxon>
        <taxon>eudicotyledons</taxon>
        <taxon>Gunneridae</taxon>
        <taxon>Pentapetalae</taxon>
        <taxon>asterids</taxon>
        <taxon>lamiids</taxon>
        <taxon>Lamiales</taxon>
        <taxon>Oleaceae</taxon>
        <taxon>Forsythieae</taxon>
        <taxon>Abeliophyllum</taxon>
    </lineage>
</organism>